<dbReference type="RefSeq" id="WP_345580288.1">
    <property type="nucleotide sequence ID" value="NZ_BAABDQ010000073.1"/>
</dbReference>
<organism evidence="2 3">
    <name type="scientific">Nonomuraea rosea</name>
    <dbReference type="NCBI Taxonomy" id="638574"/>
    <lineage>
        <taxon>Bacteria</taxon>
        <taxon>Bacillati</taxon>
        <taxon>Actinomycetota</taxon>
        <taxon>Actinomycetes</taxon>
        <taxon>Streptosporangiales</taxon>
        <taxon>Streptosporangiaceae</taxon>
        <taxon>Nonomuraea</taxon>
    </lineage>
</organism>
<gene>
    <name evidence="2" type="ORF">GCM10022419_132470</name>
</gene>
<evidence type="ECO:0000313" key="3">
    <source>
        <dbReference type="Proteomes" id="UP001500630"/>
    </source>
</evidence>
<feature type="domain" description="ASCH" evidence="1">
    <location>
        <begin position="13"/>
        <end position="112"/>
    </location>
</feature>
<evidence type="ECO:0000259" key="1">
    <source>
        <dbReference type="SMART" id="SM01022"/>
    </source>
</evidence>
<dbReference type="EMBL" id="BAABDQ010000073">
    <property type="protein sequence ID" value="GAA3624353.1"/>
    <property type="molecule type" value="Genomic_DNA"/>
</dbReference>
<reference evidence="3" key="1">
    <citation type="journal article" date="2019" name="Int. J. Syst. Evol. Microbiol.">
        <title>The Global Catalogue of Microorganisms (GCM) 10K type strain sequencing project: providing services to taxonomists for standard genome sequencing and annotation.</title>
        <authorList>
            <consortium name="The Broad Institute Genomics Platform"/>
            <consortium name="The Broad Institute Genome Sequencing Center for Infectious Disease"/>
            <person name="Wu L."/>
            <person name="Ma J."/>
        </authorList>
    </citation>
    <scope>NUCLEOTIDE SEQUENCE [LARGE SCALE GENOMIC DNA]</scope>
    <source>
        <strain evidence="3">JCM 17326</strain>
    </source>
</reference>
<dbReference type="Pfam" id="PF04266">
    <property type="entry name" value="ASCH"/>
    <property type="match status" value="1"/>
</dbReference>
<dbReference type="Proteomes" id="UP001500630">
    <property type="component" value="Unassembled WGS sequence"/>
</dbReference>
<evidence type="ECO:0000313" key="2">
    <source>
        <dbReference type="EMBL" id="GAA3624353.1"/>
    </source>
</evidence>
<name>A0ABP7A3N7_9ACTN</name>
<proteinExistence type="predicted"/>
<protein>
    <recommendedName>
        <fullName evidence="1">ASCH domain-containing protein</fullName>
    </recommendedName>
</protein>
<dbReference type="SMART" id="SM01022">
    <property type="entry name" value="ASCH"/>
    <property type="match status" value="1"/>
</dbReference>
<dbReference type="InterPro" id="IPR007374">
    <property type="entry name" value="ASCH_domain"/>
</dbReference>
<dbReference type="SUPFAM" id="SSF88697">
    <property type="entry name" value="PUA domain-like"/>
    <property type="match status" value="1"/>
</dbReference>
<keyword evidence="3" id="KW-1185">Reference proteome</keyword>
<dbReference type="Gene3D" id="2.30.130.30">
    <property type="entry name" value="Hypothetical protein"/>
    <property type="match status" value="1"/>
</dbReference>
<comment type="caution">
    <text evidence="2">The sequence shown here is derived from an EMBL/GenBank/DDBJ whole genome shotgun (WGS) entry which is preliminary data.</text>
</comment>
<accession>A0ABP7A3N7</accession>
<sequence>MSERDDIPARRELHIRKPYFDLIASGIKTVEVRVGYASMRKIQPGQELDFVSGDQRLRTRVVRVSEYASFEALLEHEDPIAIGGDLGKNPDELLGVIRSIYPAEKERLGVLALAIEPFGR</sequence>
<dbReference type="InterPro" id="IPR015947">
    <property type="entry name" value="PUA-like_sf"/>
</dbReference>